<organism evidence="1 2">
    <name type="scientific">Adiantum capillus-veneris</name>
    <name type="common">Maidenhair fern</name>
    <dbReference type="NCBI Taxonomy" id="13818"/>
    <lineage>
        <taxon>Eukaryota</taxon>
        <taxon>Viridiplantae</taxon>
        <taxon>Streptophyta</taxon>
        <taxon>Embryophyta</taxon>
        <taxon>Tracheophyta</taxon>
        <taxon>Polypodiopsida</taxon>
        <taxon>Polypodiidae</taxon>
        <taxon>Polypodiales</taxon>
        <taxon>Pteridineae</taxon>
        <taxon>Pteridaceae</taxon>
        <taxon>Vittarioideae</taxon>
        <taxon>Adiantum</taxon>
    </lineage>
</organism>
<protein>
    <submittedName>
        <fullName evidence="1">Uncharacterized protein</fullName>
    </submittedName>
</protein>
<dbReference type="EMBL" id="JABFUD020000017">
    <property type="protein sequence ID" value="KAI5066830.1"/>
    <property type="molecule type" value="Genomic_DNA"/>
</dbReference>
<gene>
    <name evidence="1" type="ORF">GOP47_0017358</name>
</gene>
<name>A0A9D4UFA8_ADICA</name>
<accession>A0A9D4UFA8</accession>
<dbReference type="AlphaFoldDB" id="A0A9D4UFA8"/>
<dbReference type="Proteomes" id="UP000886520">
    <property type="component" value="Chromosome 17"/>
</dbReference>
<evidence type="ECO:0000313" key="2">
    <source>
        <dbReference type="Proteomes" id="UP000886520"/>
    </source>
</evidence>
<evidence type="ECO:0000313" key="1">
    <source>
        <dbReference type="EMBL" id="KAI5066830.1"/>
    </source>
</evidence>
<reference evidence="1" key="1">
    <citation type="submission" date="2021-01" db="EMBL/GenBank/DDBJ databases">
        <title>Adiantum capillus-veneris genome.</title>
        <authorList>
            <person name="Fang Y."/>
            <person name="Liao Q."/>
        </authorList>
    </citation>
    <scope>NUCLEOTIDE SEQUENCE</scope>
    <source>
        <strain evidence="1">H3</strain>
        <tissue evidence="1">Leaf</tissue>
    </source>
</reference>
<comment type="caution">
    <text evidence="1">The sequence shown here is derived from an EMBL/GenBank/DDBJ whole genome shotgun (WGS) entry which is preliminary data.</text>
</comment>
<sequence>MEAGRSRCVKMSGIGLVRVTRNQPVIFDTGQSPSLPWTGPCVVNPSRCTLPSSPPWLSLAISALGALWVLGELGHPLSKEAFPPHPISTLSTQALEVFPSGTNRW</sequence>
<keyword evidence="2" id="KW-1185">Reference proteome</keyword>
<proteinExistence type="predicted"/>